<sequence length="282" mass="31083">MWTVALHTHSYSDSTSFIKPKSKNSSIKTFEIDALSAQMLSTFPLDVHVRSDIIVRDEWQESFSTREYKATFSGSLGMFRAMDEDEVEGLIIGGSAPSSTPKSNQSKMMSIPENMLFSSPKVHSTPKRCQHSKKHFSLPLLNLRKGQMWKDEITLALEELGILTTEGDDGRLKMVYSGETPLGPMANSPAQDSSTPGALSSRRRVPIFLDLPLIVTHSEASGSIQKLVAENTDTQAVTSLTSSFIVPHPDGTPLAMAVPQPTTYSDPNIFHHPSHVQNQQQQ</sequence>
<comment type="caution">
    <text evidence="1">The sequence shown here is derived from an EMBL/GenBank/DDBJ whole genome shotgun (WGS) entry which is preliminary data.</text>
</comment>
<evidence type="ECO:0000313" key="1">
    <source>
        <dbReference type="EMBL" id="KAF9518560.1"/>
    </source>
</evidence>
<name>A0A9P6E1I3_9AGAM</name>
<dbReference type="AlphaFoldDB" id="A0A9P6E1I3"/>
<proteinExistence type="predicted"/>
<reference evidence="1" key="1">
    <citation type="journal article" date="2020" name="Nat. Commun.">
        <title>Large-scale genome sequencing of mycorrhizal fungi provides insights into the early evolution of symbiotic traits.</title>
        <authorList>
            <person name="Miyauchi S."/>
            <person name="Kiss E."/>
            <person name="Kuo A."/>
            <person name="Drula E."/>
            <person name="Kohler A."/>
            <person name="Sanchez-Garcia M."/>
            <person name="Morin E."/>
            <person name="Andreopoulos B."/>
            <person name="Barry K.W."/>
            <person name="Bonito G."/>
            <person name="Buee M."/>
            <person name="Carver A."/>
            <person name="Chen C."/>
            <person name="Cichocki N."/>
            <person name="Clum A."/>
            <person name="Culley D."/>
            <person name="Crous P.W."/>
            <person name="Fauchery L."/>
            <person name="Girlanda M."/>
            <person name="Hayes R.D."/>
            <person name="Keri Z."/>
            <person name="LaButti K."/>
            <person name="Lipzen A."/>
            <person name="Lombard V."/>
            <person name="Magnuson J."/>
            <person name="Maillard F."/>
            <person name="Murat C."/>
            <person name="Nolan M."/>
            <person name="Ohm R.A."/>
            <person name="Pangilinan J."/>
            <person name="Pereira M.F."/>
            <person name="Perotto S."/>
            <person name="Peter M."/>
            <person name="Pfister S."/>
            <person name="Riley R."/>
            <person name="Sitrit Y."/>
            <person name="Stielow J.B."/>
            <person name="Szollosi G."/>
            <person name="Zifcakova L."/>
            <person name="Stursova M."/>
            <person name="Spatafora J.W."/>
            <person name="Tedersoo L."/>
            <person name="Vaario L.M."/>
            <person name="Yamada A."/>
            <person name="Yan M."/>
            <person name="Wang P."/>
            <person name="Xu J."/>
            <person name="Bruns T."/>
            <person name="Baldrian P."/>
            <person name="Vilgalys R."/>
            <person name="Dunand C."/>
            <person name="Henrissat B."/>
            <person name="Grigoriev I.V."/>
            <person name="Hibbett D."/>
            <person name="Nagy L.G."/>
            <person name="Martin F.M."/>
        </authorList>
    </citation>
    <scope>NUCLEOTIDE SEQUENCE</scope>
    <source>
        <strain evidence="1">UP504</strain>
    </source>
</reference>
<dbReference type="Proteomes" id="UP000886523">
    <property type="component" value="Unassembled WGS sequence"/>
</dbReference>
<keyword evidence="2" id="KW-1185">Reference proteome</keyword>
<evidence type="ECO:0000313" key="2">
    <source>
        <dbReference type="Proteomes" id="UP000886523"/>
    </source>
</evidence>
<accession>A0A9P6E1I3</accession>
<protein>
    <submittedName>
        <fullName evidence="1">Uncharacterized protein</fullName>
    </submittedName>
</protein>
<organism evidence="1 2">
    <name type="scientific">Hydnum rufescens UP504</name>
    <dbReference type="NCBI Taxonomy" id="1448309"/>
    <lineage>
        <taxon>Eukaryota</taxon>
        <taxon>Fungi</taxon>
        <taxon>Dikarya</taxon>
        <taxon>Basidiomycota</taxon>
        <taxon>Agaricomycotina</taxon>
        <taxon>Agaricomycetes</taxon>
        <taxon>Cantharellales</taxon>
        <taxon>Hydnaceae</taxon>
        <taxon>Hydnum</taxon>
    </lineage>
</organism>
<dbReference type="EMBL" id="MU128924">
    <property type="protein sequence ID" value="KAF9518560.1"/>
    <property type="molecule type" value="Genomic_DNA"/>
</dbReference>
<gene>
    <name evidence="1" type="ORF">BS47DRAFT_1388964</name>
</gene>